<dbReference type="Proteomes" id="UP000680588">
    <property type="component" value="Chromosome"/>
</dbReference>
<sequence length="65" mass="7041">MGPKPNQTRKKQPTWVVPVVYCLLIIGLGLWVSVATGEWIAMVCAAGLLVLPVRGYSSRRSTGSK</sequence>
<feature type="transmembrane region" description="Helical" evidence="1">
    <location>
        <begin position="12"/>
        <end position="33"/>
    </location>
</feature>
<protein>
    <submittedName>
        <fullName evidence="2">Uncharacterized protein</fullName>
    </submittedName>
</protein>
<dbReference type="RefSeq" id="WP_207348354.1">
    <property type="nucleotide sequence ID" value="NZ_CP076456.1"/>
</dbReference>
<dbReference type="AlphaFoldDB" id="A0A975S623"/>
<dbReference type="EMBL" id="CP076456">
    <property type="protein sequence ID" value="QWQ36494.1"/>
    <property type="molecule type" value="Genomic_DNA"/>
</dbReference>
<evidence type="ECO:0000313" key="3">
    <source>
        <dbReference type="Proteomes" id="UP000680588"/>
    </source>
</evidence>
<accession>A0A975S623</accession>
<keyword evidence="3" id="KW-1185">Reference proteome</keyword>
<evidence type="ECO:0000313" key="2">
    <source>
        <dbReference type="EMBL" id="QWQ36494.1"/>
    </source>
</evidence>
<feature type="transmembrane region" description="Helical" evidence="1">
    <location>
        <begin position="39"/>
        <end position="57"/>
    </location>
</feature>
<dbReference type="KEGG" id="asun:KG104_01300"/>
<organism evidence="2 3">
    <name type="scientific">Arthrobacter sunyaminii</name>
    <dbReference type="NCBI Taxonomy" id="2816859"/>
    <lineage>
        <taxon>Bacteria</taxon>
        <taxon>Bacillati</taxon>
        <taxon>Actinomycetota</taxon>
        <taxon>Actinomycetes</taxon>
        <taxon>Micrococcales</taxon>
        <taxon>Micrococcaceae</taxon>
        <taxon>Arthrobacter</taxon>
    </lineage>
</organism>
<gene>
    <name evidence="2" type="ORF">KG104_01300</name>
</gene>
<name>A0A975S623_9MICC</name>
<keyword evidence="1" id="KW-1133">Transmembrane helix</keyword>
<evidence type="ECO:0000256" key="1">
    <source>
        <dbReference type="SAM" id="Phobius"/>
    </source>
</evidence>
<reference evidence="2" key="1">
    <citation type="submission" date="2021-06" db="EMBL/GenBank/DDBJ databases">
        <title>Novel species in genus Arthrobacter.</title>
        <authorList>
            <person name="Zhang G."/>
        </authorList>
    </citation>
    <scope>NUCLEOTIDE SEQUENCE</scope>
    <source>
        <strain evidence="2">Zg-ZUI122</strain>
    </source>
</reference>
<proteinExistence type="predicted"/>
<keyword evidence="1" id="KW-0812">Transmembrane</keyword>
<keyword evidence="1" id="KW-0472">Membrane</keyword>